<keyword evidence="1" id="KW-0812">Transmembrane</keyword>
<gene>
    <name evidence="2" type="ORF">LOT_0109</name>
</gene>
<protein>
    <submittedName>
        <fullName evidence="2">Uncharacterized protein</fullName>
    </submittedName>
</protein>
<reference evidence="3" key="1">
    <citation type="journal article" date="2013" name="Genome Announc.">
        <title>Draft Genome Sequence of D-Branched-Chain Amino Acid Producer Lactobacillus otakiensis JCM 15040T, Isolated from a Traditional Japanese Pickle.</title>
        <authorList>
            <person name="Doi K."/>
            <person name="Mori K."/>
            <person name="Mutaguchi Y."/>
            <person name="Tashiro K."/>
            <person name="Fujino Y."/>
            <person name="Ohmori T."/>
            <person name="Kuhara S."/>
            <person name="Ohshima T."/>
        </authorList>
    </citation>
    <scope>NUCLEOTIDE SEQUENCE [LARGE SCALE GENOMIC DNA]</scope>
    <source>
        <strain evidence="3">JCM 15040</strain>
    </source>
</reference>
<keyword evidence="3" id="KW-1185">Reference proteome</keyword>
<evidence type="ECO:0000256" key="1">
    <source>
        <dbReference type="SAM" id="Phobius"/>
    </source>
</evidence>
<dbReference type="AlphaFoldDB" id="S4NHQ2"/>
<dbReference type="EMBL" id="BASH01000001">
    <property type="protein sequence ID" value="GAD15571.1"/>
    <property type="molecule type" value="Genomic_DNA"/>
</dbReference>
<organism evidence="2 3">
    <name type="scientific">Lentilactobacillus otakiensis DSM 19908 = JCM 15040</name>
    <dbReference type="NCBI Taxonomy" id="1423780"/>
    <lineage>
        <taxon>Bacteria</taxon>
        <taxon>Bacillati</taxon>
        <taxon>Bacillota</taxon>
        <taxon>Bacilli</taxon>
        <taxon>Lactobacillales</taxon>
        <taxon>Lactobacillaceae</taxon>
        <taxon>Lentilactobacillus</taxon>
    </lineage>
</organism>
<name>S4NHQ2_9LACO</name>
<keyword evidence="1" id="KW-0472">Membrane</keyword>
<feature type="transmembrane region" description="Helical" evidence="1">
    <location>
        <begin position="20"/>
        <end position="38"/>
    </location>
</feature>
<comment type="caution">
    <text evidence="2">The sequence shown here is derived from an EMBL/GenBank/DDBJ whole genome shotgun (WGS) entry which is preliminary data.</text>
</comment>
<evidence type="ECO:0000313" key="2">
    <source>
        <dbReference type="EMBL" id="GAD15571.1"/>
    </source>
</evidence>
<accession>S4NHQ2</accession>
<evidence type="ECO:0000313" key="3">
    <source>
        <dbReference type="Proteomes" id="UP000016361"/>
    </source>
</evidence>
<proteinExistence type="predicted"/>
<dbReference type="Proteomes" id="UP000016361">
    <property type="component" value="Unassembled WGS sequence"/>
</dbReference>
<keyword evidence="1" id="KW-1133">Transmembrane helix</keyword>
<sequence length="44" mass="5027">MNNEFIRVQTKTRDKPKLDVLELAAGFVIQILNLLALITENLTE</sequence>